<reference evidence="1 2" key="1">
    <citation type="journal article" date="2019" name="Commun. Biol.">
        <title>The bagworm genome reveals a unique fibroin gene that provides high tensile strength.</title>
        <authorList>
            <person name="Kono N."/>
            <person name="Nakamura H."/>
            <person name="Ohtoshi R."/>
            <person name="Tomita M."/>
            <person name="Numata K."/>
            <person name="Arakawa K."/>
        </authorList>
    </citation>
    <scope>NUCLEOTIDE SEQUENCE [LARGE SCALE GENOMIC DNA]</scope>
</reference>
<sequence length="147" mass="16257">MEELKTTVTNLTGAINRFVEQIKSVEARIGAVEVSLSNDALGQVLSRLERLENGQAAAVGNVMDEGCLQRPRTEADLKDISRLPDSVKELRTFEGNPTQYVSWVHSVETILKDFEIVKDKPIYRAIIQSVRQKIVGAADTACVVQCI</sequence>
<comment type="caution">
    <text evidence="1">The sequence shown here is derived from an EMBL/GenBank/DDBJ whole genome shotgun (WGS) entry which is preliminary data.</text>
</comment>
<evidence type="ECO:0000313" key="1">
    <source>
        <dbReference type="EMBL" id="GBP04674.1"/>
    </source>
</evidence>
<dbReference type="OrthoDB" id="7488542at2759"/>
<proteinExistence type="predicted"/>
<protein>
    <submittedName>
        <fullName evidence="1">Retrovirus-related Gag polyprotein from transposon opus</fullName>
    </submittedName>
</protein>
<keyword evidence="2" id="KW-1185">Reference proteome</keyword>
<dbReference type="EMBL" id="BGZK01003803">
    <property type="protein sequence ID" value="GBP04674.1"/>
    <property type="molecule type" value="Genomic_DNA"/>
</dbReference>
<gene>
    <name evidence="1" type="primary">gag</name>
    <name evidence="1" type="ORF">EVAR_91095_1</name>
</gene>
<evidence type="ECO:0000313" key="2">
    <source>
        <dbReference type="Proteomes" id="UP000299102"/>
    </source>
</evidence>
<name>A0A4C1SRU6_EUMVA</name>
<dbReference type="Proteomes" id="UP000299102">
    <property type="component" value="Unassembled WGS sequence"/>
</dbReference>
<accession>A0A4C1SRU6</accession>
<organism evidence="1 2">
    <name type="scientific">Eumeta variegata</name>
    <name type="common">Bagworm moth</name>
    <name type="synonym">Eumeta japonica</name>
    <dbReference type="NCBI Taxonomy" id="151549"/>
    <lineage>
        <taxon>Eukaryota</taxon>
        <taxon>Metazoa</taxon>
        <taxon>Ecdysozoa</taxon>
        <taxon>Arthropoda</taxon>
        <taxon>Hexapoda</taxon>
        <taxon>Insecta</taxon>
        <taxon>Pterygota</taxon>
        <taxon>Neoptera</taxon>
        <taxon>Endopterygota</taxon>
        <taxon>Lepidoptera</taxon>
        <taxon>Glossata</taxon>
        <taxon>Ditrysia</taxon>
        <taxon>Tineoidea</taxon>
        <taxon>Psychidae</taxon>
        <taxon>Oiketicinae</taxon>
        <taxon>Eumeta</taxon>
    </lineage>
</organism>
<dbReference type="AlphaFoldDB" id="A0A4C1SRU6"/>